<sequence>MSQLSSSRRKVRGLAAGASVLAVLGAAALTATPQAAASPPTRDEAFSKASTEFGVPISLLEAMSYAQTRWDAHPGEHNTDGGYGPMNLIDGTLFADDGPGTKEAGAQDAAAADRVLPQKVDSLGRAADLLDVDRDTLRTDATANIRGGAALLAQKQRSLKLPTGAGTDPGQWYAAVASTSGSTTESAAGTFADDVYDALAAGARRTTDDGQKVSMAAAQADPRTDQLALLKLRKASKGAAGGDGIECPAGLDCESIPAPYQETGDGDYGNYDKAPRDTDAGPTVDYIVMHDTEGSWETSLKLVQDPTYLGWHYTIRSADGHIAQHIPTKDVGWHAGNWYINQHSIGIEQEGFAADGATWYTESLYRNSARLVKYLAAKWDIPLDHDHILGHDNVPGTTAATVKGMHWDPGPYWDWEHYFTLLGAPVKARDGKPSKEIVRIAPGFDGNQQVITGCETAGKPCDPQGSNFVYLHSEPSAAAPLVKDIDLHTDGSASTTEVADIGARAAAGQEFAVADRDGDWTAIWYLGQKAWFHNPKGEHRTAVDVGGQLVTPKKGVDEVATYGRAYPESSAYPEGIPDQGTAPLSYKLRAGQRAVLTDDSVSTDYYRAVKFDGTPPDDHVDVVGKTKYLQVSFGHRIMYVKASDVDVVKAR</sequence>
<dbReference type="GO" id="GO:0008745">
    <property type="term" value="F:N-acetylmuramoyl-L-alanine amidase activity"/>
    <property type="evidence" value="ECO:0007669"/>
    <property type="project" value="UniProtKB-EC"/>
</dbReference>
<dbReference type="InterPro" id="IPR006311">
    <property type="entry name" value="TAT_signal"/>
</dbReference>
<evidence type="ECO:0000256" key="2">
    <source>
        <dbReference type="ARBA" id="ARBA00011901"/>
    </source>
</evidence>
<dbReference type="InterPro" id="IPR002502">
    <property type="entry name" value="Amidase_domain"/>
</dbReference>
<dbReference type="GO" id="GO:0009254">
    <property type="term" value="P:peptidoglycan turnover"/>
    <property type="evidence" value="ECO:0007669"/>
    <property type="project" value="TreeGrafter"/>
</dbReference>
<dbReference type="Proteomes" id="UP000199103">
    <property type="component" value="Chromosome I"/>
</dbReference>
<dbReference type="AlphaFoldDB" id="A0A1H1QGJ9"/>
<dbReference type="InterPro" id="IPR051206">
    <property type="entry name" value="NAMLAA_amidase_2"/>
</dbReference>
<evidence type="ECO:0000259" key="6">
    <source>
        <dbReference type="SMART" id="SM00644"/>
    </source>
</evidence>
<dbReference type="SMART" id="SM00644">
    <property type="entry name" value="Ami_2"/>
    <property type="match status" value="1"/>
</dbReference>
<dbReference type="FunFam" id="3.40.80.10:FF:000006">
    <property type="entry name" value="N-acetylmuramoyl-L-alanine amidase"/>
    <property type="match status" value="1"/>
</dbReference>
<name>A0A1H1QGJ9_9ACTN</name>
<feature type="chain" id="PRO_5038972947" description="N-acetylmuramoyl-L-alanine amidase" evidence="5">
    <location>
        <begin position="38"/>
        <end position="651"/>
    </location>
</feature>
<dbReference type="PROSITE" id="PS51318">
    <property type="entry name" value="TAT"/>
    <property type="match status" value="1"/>
</dbReference>
<evidence type="ECO:0000313" key="8">
    <source>
        <dbReference type="Proteomes" id="UP000199103"/>
    </source>
</evidence>
<feature type="signal peptide" evidence="5">
    <location>
        <begin position="1"/>
        <end position="37"/>
    </location>
</feature>
<proteinExistence type="predicted"/>
<evidence type="ECO:0000256" key="4">
    <source>
        <dbReference type="ARBA" id="ARBA00023316"/>
    </source>
</evidence>
<dbReference type="CDD" id="cd06583">
    <property type="entry name" value="PGRP"/>
    <property type="match status" value="1"/>
</dbReference>
<gene>
    <name evidence="7" type="ORF">SAMN04489812_1264</name>
</gene>
<dbReference type="Gene3D" id="3.40.80.10">
    <property type="entry name" value="Peptidoglycan recognition protein-like"/>
    <property type="match status" value="1"/>
</dbReference>
<dbReference type="GO" id="GO:0071555">
    <property type="term" value="P:cell wall organization"/>
    <property type="evidence" value="ECO:0007669"/>
    <property type="project" value="UniProtKB-KW"/>
</dbReference>
<dbReference type="GO" id="GO:0009253">
    <property type="term" value="P:peptidoglycan catabolic process"/>
    <property type="evidence" value="ECO:0007669"/>
    <property type="project" value="InterPro"/>
</dbReference>
<dbReference type="EC" id="3.5.1.28" evidence="2"/>
<dbReference type="Pfam" id="PF01510">
    <property type="entry name" value="Amidase_2"/>
    <property type="match status" value="1"/>
</dbReference>
<dbReference type="PANTHER" id="PTHR30417">
    <property type="entry name" value="N-ACETYLMURAMOYL-L-ALANINE AMIDASE AMID"/>
    <property type="match status" value="1"/>
</dbReference>
<reference evidence="7 8" key="1">
    <citation type="submission" date="2016-10" db="EMBL/GenBank/DDBJ databases">
        <authorList>
            <person name="de Groot N.N."/>
        </authorList>
    </citation>
    <scope>NUCLEOTIDE SEQUENCE [LARGE SCALE GENOMIC DNA]</scope>
    <source>
        <strain evidence="7 8">DSM 21800</strain>
    </source>
</reference>
<keyword evidence="4" id="KW-0961">Cell wall biogenesis/degradation</keyword>
<organism evidence="7 8">
    <name type="scientific">Microlunatus soli</name>
    <dbReference type="NCBI Taxonomy" id="630515"/>
    <lineage>
        <taxon>Bacteria</taxon>
        <taxon>Bacillati</taxon>
        <taxon>Actinomycetota</taxon>
        <taxon>Actinomycetes</taxon>
        <taxon>Propionibacteriales</taxon>
        <taxon>Propionibacteriaceae</taxon>
        <taxon>Microlunatus</taxon>
    </lineage>
</organism>
<accession>A0A1H1QGJ9</accession>
<dbReference type="STRING" id="630515.SAMN04489812_1264"/>
<evidence type="ECO:0000256" key="5">
    <source>
        <dbReference type="SAM" id="SignalP"/>
    </source>
</evidence>
<dbReference type="Gene3D" id="1.10.530.10">
    <property type="match status" value="1"/>
</dbReference>
<keyword evidence="5" id="KW-0732">Signal</keyword>
<dbReference type="InterPro" id="IPR036505">
    <property type="entry name" value="Amidase/PGRP_sf"/>
</dbReference>
<feature type="domain" description="N-acetylmuramoyl-L-alanine amidase" evidence="6">
    <location>
        <begin position="272"/>
        <end position="410"/>
    </location>
</feature>
<protein>
    <recommendedName>
        <fullName evidence="2">N-acetylmuramoyl-L-alanine amidase</fullName>
        <ecNumber evidence="2">3.5.1.28</ecNumber>
    </recommendedName>
</protein>
<dbReference type="PANTHER" id="PTHR30417:SF1">
    <property type="entry name" value="N-ACETYLMURAMOYL-L-ALANINE AMIDASE AMID"/>
    <property type="match status" value="1"/>
</dbReference>
<keyword evidence="8" id="KW-1185">Reference proteome</keyword>
<keyword evidence="3" id="KW-0378">Hydrolase</keyword>
<comment type="catalytic activity">
    <reaction evidence="1">
        <text>Hydrolyzes the link between N-acetylmuramoyl residues and L-amino acid residues in certain cell-wall glycopeptides.</text>
        <dbReference type="EC" id="3.5.1.28"/>
    </reaction>
</comment>
<dbReference type="EMBL" id="LT629772">
    <property type="protein sequence ID" value="SDS22590.1"/>
    <property type="molecule type" value="Genomic_DNA"/>
</dbReference>
<evidence type="ECO:0000313" key="7">
    <source>
        <dbReference type="EMBL" id="SDS22590.1"/>
    </source>
</evidence>
<evidence type="ECO:0000256" key="3">
    <source>
        <dbReference type="ARBA" id="ARBA00022801"/>
    </source>
</evidence>
<dbReference type="SUPFAM" id="SSF55846">
    <property type="entry name" value="N-acetylmuramoyl-L-alanine amidase-like"/>
    <property type="match status" value="1"/>
</dbReference>
<evidence type="ECO:0000256" key="1">
    <source>
        <dbReference type="ARBA" id="ARBA00001561"/>
    </source>
</evidence>